<evidence type="ECO:0000313" key="1">
    <source>
        <dbReference type="EMBL" id="EDP95464.1"/>
    </source>
</evidence>
<comment type="caution">
    <text evidence="1">The sequence shown here is derived from an EMBL/GenBank/DDBJ whole genome shotgun (WGS) entry which is preliminary data.</text>
</comment>
<evidence type="ECO:0000313" key="2">
    <source>
        <dbReference type="Proteomes" id="UP000002945"/>
    </source>
</evidence>
<gene>
    <name evidence="1" type="ORF">KAOT1_11091</name>
</gene>
<accession>A9E344</accession>
<sequence length="50" mass="6042">MAKRIPSEKTCRFDILLWRNDDKMTFLYRFVRHSGAKRTKLAVVNFIRIV</sequence>
<name>A9E344_9FLAO</name>
<dbReference type="AlphaFoldDB" id="A9E344"/>
<dbReference type="EMBL" id="ABIB01000008">
    <property type="protein sequence ID" value="EDP95464.1"/>
    <property type="molecule type" value="Genomic_DNA"/>
</dbReference>
<reference evidence="1 2" key="1">
    <citation type="journal article" date="2011" name="J. Bacteriol.">
        <title>Genome sequence of the algicidal bacterium Kordia algicida OT-1.</title>
        <authorList>
            <person name="Lee H.S."/>
            <person name="Kang S.G."/>
            <person name="Kwon K.K."/>
            <person name="Lee J.H."/>
            <person name="Kim S.J."/>
        </authorList>
    </citation>
    <scope>NUCLEOTIDE SEQUENCE [LARGE SCALE GENOMIC DNA]</scope>
    <source>
        <strain evidence="1 2">OT-1</strain>
    </source>
</reference>
<proteinExistence type="predicted"/>
<dbReference type="Proteomes" id="UP000002945">
    <property type="component" value="Unassembled WGS sequence"/>
</dbReference>
<keyword evidence="2" id="KW-1185">Reference proteome</keyword>
<dbReference type="RefSeq" id="WP_007094769.1">
    <property type="nucleotide sequence ID" value="NZ_CP142125.1"/>
</dbReference>
<protein>
    <submittedName>
        <fullName evidence="1">Uncharacterized protein</fullName>
    </submittedName>
</protein>
<organism evidence="1 2">
    <name type="scientific">Kordia algicida OT-1</name>
    <dbReference type="NCBI Taxonomy" id="391587"/>
    <lineage>
        <taxon>Bacteria</taxon>
        <taxon>Pseudomonadati</taxon>
        <taxon>Bacteroidota</taxon>
        <taxon>Flavobacteriia</taxon>
        <taxon>Flavobacteriales</taxon>
        <taxon>Flavobacteriaceae</taxon>
        <taxon>Kordia</taxon>
    </lineage>
</organism>
<dbReference type="HOGENOM" id="CLU_3118913_0_0_10"/>